<feature type="compositionally biased region" description="Polar residues" evidence="1">
    <location>
        <begin position="671"/>
        <end position="693"/>
    </location>
</feature>
<dbReference type="InterPro" id="IPR011009">
    <property type="entry name" value="Kinase-like_dom_sf"/>
</dbReference>
<dbReference type="SUPFAM" id="SSF56112">
    <property type="entry name" value="Protein kinase-like (PK-like)"/>
    <property type="match status" value="1"/>
</dbReference>
<evidence type="ECO:0000256" key="1">
    <source>
        <dbReference type="SAM" id="MobiDB-lite"/>
    </source>
</evidence>
<evidence type="ECO:0000313" key="4">
    <source>
        <dbReference type="Proteomes" id="UP001177140"/>
    </source>
</evidence>
<dbReference type="InterPro" id="IPR001245">
    <property type="entry name" value="Ser-Thr/Tyr_kinase_cat_dom"/>
</dbReference>
<accession>A0AA41V4U7</accession>
<dbReference type="PANTHER" id="PTHR23257:SF969">
    <property type="entry name" value="INTEGRIN-LINKED PROTEIN KINASE"/>
    <property type="match status" value="1"/>
</dbReference>
<evidence type="ECO:0000313" key="3">
    <source>
        <dbReference type="EMBL" id="MCL7024783.1"/>
    </source>
</evidence>
<reference evidence="3" key="1">
    <citation type="submission" date="2022-03" db="EMBL/GenBank/DDBJ databases">
        <title>A functionally conserved STORR gene fusion in Papaver species that diverged 16.8 million years ago.</title>
        <authorList>
            <person name="Catania T."/>
        </authorList>
    </citation>
    <scope>NUCLEOTIDE SEQUENCE</scope>
    <source>
        <strain evidence="3">S-191538</strain>
    </source>
</reference>
<dbReference type="PROSITE" id="PS50011">
    <property type="entry name" value="PROTEIN_KINASE_DOM"/>
    <property type="match status" value="1"/>
</dbReference>
<evidence type="ECO:0000259" key="2">
    <source>
        <dbReference type="PROSITE" id="PS50011"/>
    </source>
</evidence>
<dbReference type="InterPro" id="IPR000719">
    <property type="entry name" value="Prot_kinase_dom"/>
</dbReference>
<dbReference type="InterPro" id="IPR050167">
    <property type="entry name" value="Ser_Thr_protein_kinase"/>
</dbReference>
<feature type="region of interest" description="Disordered" evidence="1">
    <location>
        <begin position="659"/>
        <end position="708"/>
    </location>
</feature>
<dbReference type="Proteomes" id="UP001177140">
    <property type="component" value="Unassembled WGS sequence"/>
</dbReference>
<dbReference type="GO" id="GO:0005737">
    <property type="term" value="C:cytoplasm"/>
    <property type="evidence" value="ECO:0007669"/>
    <property type="project" value="TreeGrafter"/>
</dbReference>
<feature type="region of interest" description="Disordered" evidence="1">
    <location>
        <begin position="611"/>
        <end position="644"/>
    </location>
</feature>
<dbReference type="Pfam" id="PF06760">
    <property type="entry name" value="DUF1221"/>
    <property type="match status" value="1"/>
</dbReference>
<dbReference type="InterPro" id="IPR010632">
    <property type="entry name" value="DUF1221"/>
</dbReference>
<dbReference type="GO" id="GO:0004672">
    <property type="term" value="F:protein kinase activity"/>
    <property type="evidence" value="ECO:0007669"/>
    <property type="project" value="InterPro"/>
</dbReference>
<gene>
    <name evidence="3" type="ORF">MKW94_011561</name>
</gene>
<comment type="caution">
    <text evidence="3">The sequence shown here is derived from an EMBL/GenBank/DDBJ whole genome shotgun (WGS) entry which is preliminary data.</text>
</comment>
<proteinExistence type="predicted"/>
<feature type="domain" description="Protein kinase" evidence="2">
    <location>
        <begin position="238"/>
        <end position="511"/>
    </location>
</feature>
<dbReference type="Pfam" id="PF07714">
    <property type="entry name" value="PK_Tyr_Ser-Thr"/>
    <property type="match status" value="1"/>
</dbReference>
<dbReference type="GO" id="GO:0005524">
    <property type="term" value="F:ATP binding"/>
    <property type="evidence" value="ECO:0007669"/>
    <property type="project" value="InterPro"/>
</dbReference>
<dbReference type="AlphaFoldDB" id="A0AA41V4U7"/>
<organism evidence="3 4">
    <name type="scientific">Papaver nudicaule</name>
    <name type="common">Iceland poppy</name>
    <dbReference type="NCBI Taxonomy" id="74823"/>
    <lineage>
        <taxon>Eukaryota</taxon>
        <taxon>Viridiplantae</taxon>
        <taxon>Streptophyta</taxon>
        <taxon>Embryophyta</taxon>
        <taxon>Tracheophyta</taxon>
        <taxon>Spermatophyta</taxon>
        <taxon>Magnoliopsida</taxon>
        <taxon>Ranunculales</taxon>
        <taxon>Papaveraceae</taxon>
        <taxon>Papaveroideae</taxon>
        <taxon>Papaver</taxon>
    </lineage>
</organism>
<protein>
    <recommendedName>
        <fullName evidence="2">Protein kinase domain-containing protein</fullName>
    </recommendedName>
</protein>
<name>A0AA41V4U7_PAPNU</name>
<sequence>MDQFRQIGKVLGSLKALMVFKDEIQINQRQCCLLVDIFTQAFDGVAEELKENLKFEERNTKWKILEQPLKELHRIFKEGELYVQQCLETRDWWAKVVSLSKNKDCVEFHIHNLLCCIPVVIESIEIIAEISGVDEDEIQKKRFVFMKKYEKEWQDPKLFEWKFGKKYLVSQDFCKRFAAVWKEDRWALLQSIMEKKMSGKLTKQEQRLAELLFNNLSEMDSAKFKLFPSSILVGSKDYQVRRRLGTGSQFKEIQWLGESFASRHFFGEIEPLMRDISVLSSLAHPNVSNVFCGFSDEEKKECFMITELMNKDLNSYIKEICGPRKRIPFTVPVAVDIMLQIARGMEYLHSLKIYHGDLNPSNILIKVRNPAVEGYLHAKVTGFNFSAVKTMSRSNSNLNGIPTYIWYAPEVLLEQEQPGNVCTAKYSEKADVYSFGMMCFELLTGKVPFEDSHLQGDKMSRNIRAGERPLFPLTSPKYLTNLTKRCWQTDQFQRPNFSSICRVLRYIKRFLVMNPDNGQPDAPSPQVDYNELESGLSNKFFGCGNMEPMPVSQIPFQMFSYKVLEKEKSGGQIRDKGSESGSEGASVCGDEGLSIVEDPFSIPMEKTISMERTVSVEKPTSTEKKSSSQQEPGIRRSTSAKKLDPKAIKQAVSCLLGFTGTPKGRALRPPQLTSCGRSLRMNSESQLPMVSPNTRRRSSGHASDSDIS</sequence>
<dbReference type="FunFam" id="1.10.510.10:FF:000778">
    <property type="entry name" value="Kinase family protein"/>
    <property type="match status" value="1"/>
</dbReference>
<dbReference type="EMBL" id="JAJJMA010038259">
    <property type="protein sequence ID" value="MCL7024783.1"/>
    <property type="molecule type" value="Genomic_DNA"/>
</dbReference>
<keyword evidence="4" id="KW-1185">Reference proteome</keyword>
<dbReference type="GO" id="GO:0007165">
    <property type="term" value="P:signal transduction"/>
    <property type="evidence" value="ECO:0007669"/>
    <property type="project" value="TreeGrafter"/>
</dbReference>
<dbReference type="Gene3D" id="1.10.510.10">
    <property type="entry name" value="Transferase(Phosphotransferase) domain 1"/>
    <property type="match status" value="1"/>
</dbReference>
<feature type="region of interest" description="Disordered" evidence="1">
    <location>
        <begin position="570"/>
        <end position="590"/>
    </location>
</feature>
<dbReference type="PANTHER" id="PTHR23257">
    <property type="entry name" value="SERINE-THREONINE PROTEIN KINASE"/>
    <property type="match status" value="1"/>
</dbReference>